<dbReference type="SMART" id="SM00283">
    <property type="entry name" value="MA"/>
    <property type="match status" value="1"/>
</dbReference>
<dbReference type="Proteomes" id="UP000255335">
    <property type="component" value="Unassembled WGS sequence"/>
</dbReference>
<keyword evidence="1 3" id="KW-0807">Transducer</keyword>
<dbReference type="PROSITE" id="PS50111">
    <property type="entry name" value="CHEMOTAXIS_TRANSDUC_2"/>
    <property type="match status" value="1"/>
</dbReference>
<evidence type="ECO:0000256" key="4">
    <source>
        <dbReference type="SAM" id="Phobius"/>
    </source>
</evidence>
<keyword evidence="4" id="KW-1133">Transmembrane helix</keyword>
<evidence type="ECO:0000256" key="2">
    <source>
        <dbReference type="ARBA" id="ARBA00029447"/>
    </source>
</evidence>
<dbReference type="Gene3D" id="3.30.450.20">
    <property type="entry name" value="PAS domain"/>
    <property type="match status" value="2"/>
</dbReference>
<gene>
    <name evidence="7" type="primary">mcpA</name>
    <name evidence="7" type="ORF">NCTC12221_00087</name>
</gene>
<sequence>MLKSVSGKIAITIVALLLVSFALLALASFSLTKSSIVTSVAHGKQESVKNAENFINAYFESKLHFVEEVAQEIAQGGDLSYGVIAKKLEDAFKLTPIHLDALYIGYEDNGLLIKTDIQSKNKAYILDKSKGFDSRTREWYQAAKKTMKSGLSRPFNDITTGELITTAFSPLVVDGKLVGVIGANIFLKNLQHDFVSLKTTPSSSVYLVGFDDRGNYNIVHSDEKVLFSQDSQKNEVYDFLYAHTPKTPNTPSEIIHYAYSGIEKMAVCILNDHNWLLCSANSEEDFEQELYSLLMSQVGLFFVVVVIVAIVLYWIVVYQLRHIKNITQGLLSFFDFINHKTKDTPLLGLQTQDEFGVMARAIDENITNTKESLSKDKQAIAQTLEVVKAIESGNMTARVNVKPTNPQIKELGEILNKMLAVLESKIGADMNMISAVFAAYERLDFTQDIPDAKGGVEVTANMLGKEIVQMLKTSSGFANTLAEQSKELESSMNKLLQGTHSQASALEQSVSAVSEINASMHSVSEQTTEATAQAQDIKNIVSVIQDIAEQTNLLALNAAIEAARAGEHGRGFAVVADEVRKLAEKTSKSLGEIEANINMLVQSVNEISEAVNEQTLGLTQINDSINQIQMITQENVQIADLTNGITQQVNGIASEIQADVQKKKF</sequence>
<organism evidence="7 8">
    <name type="scientific">Helicobacter cinaedi</name>
    <dbReference type="NCBI Taxonomy" id="213"/>
    <lineage>
        <taxon>Bacteria</taxon>
        <taxon>Pseudomonadati</taxon>
        <taxon>Campylobacterota</taxon>
        <taxon>Epsilonproteobacteria</taxon>
        <taxon>Campylobacterales</taxon>
        <taxon>Helicobacteraceae</taxon>
        <taxon>Helicobacter</taxon>
    </lineage>
</organism>
<dbReference type="CDD" id="cd12913">
    <property type="entry name" value="PDC1_MCP_like"/>
    <property type="match status" value="1"/>
</dbReference>
<dbReference type="InterPro" id="IPR004089">
    <property type="entry name" value="MCPsignal_dom"/>
</dbReference>
<comment type="similarity">
    <text evidence="2">Belongs to the methyl-accepting chemotaxis (MCP) protein family.</text>
</comment>
<proteinExistence type="inferred from homology"/>
<evidence type="ECO:0000259" key="5">
    <source>
        <dbReference type="PROSITE" id="PS50111"/>
    </source>
</evidence>
<dbReference type="InterPro" id="IPR029151">
    <property type="entry name" value="Sensor-like_sf"/>
</dbReference>
<name>A0A377JM67_9HELI</name>
<dbReference type="GO" id="GO:0016020">
    <property type="term" value="C:membrane"/>
    <property type="evidence" value="ECO:0007669"/>
    <property type="project" value="InterPro"/>
</dbReference>
<protein>
    <submittedName>
        <fullName evidence="7">Methyl-accepting chemotaxis protein</fullName>
    </submittedName>
</protein>
<feature type="domain" description="Methyl-accepting transducer" evidence="5">
    <location>
        <begin position="465"/>
        <end position="665"/>
    </location>
</feature>
<dbReference type="Gene3D" id="1.10.287.950">
    <property type="entry name" value="Methyl-accepting chemotaxis protein"/>
    <property type="match status" value="1"/>
</dbReference>
<dbReference type="Gene3D" id="1.20.120.1530">
    <property type="match status" value="1"/>
</dbReference>
<dbReference type="SUPFAM" id="SSF58104">
    <property type="entry name" value="Methyl-accepting chemotaxis protein (MCP) signaling domain"/>
    <property type="match status" value="1"/>
</dbReference>
<evidence type="ECO:0000259" key="6">
    <source>
        <dbReference type="PROSITE" id="PS50885"/>
    </source>
</evidence>
<dbReference type="Pfam" id="PF00015">
    <property type="entry name" value="MCPsignal"/>
    <property type="match status" value="1"/>
</dbReference>
<dbReference type="AlphaFoldDB" id="A0A377JM67"/>
<keyword evidence="4" id="KW-0812">Transmembrane</keyword>
<dbReference type="EMBL" id="UGHZ01000001">
    <property type="protein sequence ID" value="STP08674.1"/>
    <property type="molecule type" value="Genomic_DNA"/>
</dbReference>
<accession>A0A377JM67</accession>
<evidence type="ECO:0000313" key="8">
    <source>
        <dbReference type="Proteomes" id="UP000255335"/>
    </source>
</evidence>
<evidence type="ECO:0000256" key="3">
    <source>
        <dbReference type="PROSITE-ProRule" id="PRU00284"/>
    </source>
</evidence>
<dbReference type="PROSITE" id="PS50885">
    <property type="entry name" value="HAMP"/>
    <property type="match status" value="1"/>
</dbReference>
<reference evidence="7 8" key="1">
    <citation type="submission" date="2018-06" db="EMBL/GenBank/DDBJ databases">
        <authorList>
            <consortium name="Pathogen Informatics"/>
            <person name="Doyle S."/>
        </authorList>
    </citation>
    <scope>NUCLEOTIDE SEQUENCE [LARGE SCALE GENOMIC DNA]</scope>
    <source>
        <strain evidence="7 8">NCTC12221</strain>
    </source>
</reference>
<dbReference type="InterPro" id="IPR003660">
    <property type="entry name" value="HAMP_dom"/>
</dbReference>
<feature type="domain" description="HAMP" evidence="6">
    <location>
        <begin position="378"/>
        <end position="427"/>
    </location>
</feature>
<feature type="transmembrane region" description="Helical" evidence="4">
    <location>
        <begin position="290"/>
        <end position="316"/>
    </location>
</feature>
<dbReference type="GO" id="GO:0007165">
    <property type="term" value="P:signal transduction"/>
    <property type="evidence" value="ECO:0007669"/>
    <property type="project" value="UniProtKB-KW"/>
</dbReference>
<evidence type="ECO:0000313" key="7">
    <source>
        <dbReference type="EMBL" id="STP08674.1"/>
    </source>
</evidence>
<dbReference type="PANTHER" id="PTHR32089">
    <property type="entry name" value="METHYL-ACCEPTING CHEMOTAXIS PROTEIN MCPB"/>
    <property type="match status" value="1"/>
</dbReference>
<dbReference type="PANTHER" id="PTHR32089:SF112">
    <property type="entry name" value="LYSOZYME-LIKE PROTEIN-RELATED"/>
    <property type="match status" value="1"/>
</dbReference>
<dbReference type="Pfam" id="PF22673">
    <property type="entry name" value="MCP-like_PDC_1"/>
    <property type="match status" value="1"/>
</dbReference>
<evidence type="ECO:0000256" key="1">
    <source>
        <dbReference type="ARBA" id="ARBA00023224"/>
    </source>
</evidence>
<dbReference type="SUPFAM" id="SSF103190">
    <property type="entry name" value="Sensory domain-like"/>
    <property type="match status" value="1"/>
</dbReference>
<keyword evidence="4" id="KW-0472">Membrane</keyword>